<proteinExistence type="predicted"/>
<dbReference type="AlphaFoldDB" id="A0A8K0X537"/>
<organism evidence="2 3">
    <name type="scientific">Plectosphaerella cucumerina</name>
    <dbReference type="NCBI Taxonomy" id="40658"/>
    <lineage>
        <taxon>Eukaryota</taxon>
        <taxon>Fungi</taxon>
        <taxon>Dikarya</taxon>
        <taxon>Ascomycota</taxon>
        <taxon>Pezizomycotina</taxon>
        <taxon>Sordariomycetes</taxon>
        <taxon>Hypocreomycetidae</taxon>
        <taxon>Glomerellales</taxon>
        <taxon>Plectosphaerellaceae</taxon>
        <taxon>Plectosphaerella</taxon>
    </lineage>
</organism>
<evidence type="ECO:0000313" key="3">
    <source>
        <dbReference type="Proteomes" id="UP000813385"/>
    </source>
</evidence>
<gene>
    <name evidence="2" type="ORF">B0T11DRAFT_90830</name>
</gene>
<feature type="compositionally biased region" description="Basic and acidic residues" evidence="1">
    <location>
        <begin position="11"/>
        <end position="41"/>
    </location>
</feature>
<dbReference type="OrthoDB" id="3436397at2759"/>
<dbReference type="EMBL" id="JAGPXD010000003">
    <property type="protein sequence ID" value="KAH7363073.1"/>
    <property type="molecule type" value="Genomic_DNA"/>
</dbReference>
<dbReference type="Proteomes" id="UP000813385">
    <property type="component" value="Unassembled WGS sequence"/>
</dbReference>
<feature type="region of interest" description="Disordered" evidence="1">
    <location>
        <begin position="1"/>
        <end position="122"/>
    </location>
</feature>
<accession>A0A8K0X537</accession>
<protein>
    <submittedName>
        <fullName evidence="2">Uncharacterized protein</fullName>
    </submittedName>
</protein>
<evidence type="ECO:0000256" key="1">
    <source>
        <dbReference type="SAM" id="MobiDB-lite"/>
    </source>
</evidence>
<evidence type="ECO:0000313" key="2">
    <source>
        <dbReference type="EMBL" id="KAH7363073.1"/>
    </source>
</evidence>
<keyword evidence="3" id="KW-1185">Reference proteome</keyword>
<sequence>MTSAPTTAGRFGKEPLPEKKEREMSFKEKLDKAAEEARQPPDDNESDSLMKPIIEKVTEYIPAATSILGDPKKEEEERRQAQAARNRPAPGGPPERPTHDPHIEDFVRDQHRSKGEDGKLEH</sequence>
<comment type="caution">
    <text evidence="2">The sequence shown here is derived from an EMBL/GenBank/DDBJ whole genome shotgun (WGS) entry which is preliminary data.</text>
</comment>
<feature type="compositionally biased region" description="Basic and acidic residues" evidence="1">
    <location>
        <begin position="96"/>
        <end position="122"/>
    </location>
</feature>
<feature type="compositionally biased region" description="Basic and acidic residues" evidence="1">
    <location>
        <begin position="70"/>
        <end position="80"/>
    </location>
</feature>
<name>A0A8K0X537_9PEZI</name>
<reference evidence="2" key="1">
    <citation type="journal article" date="2021" name="Nat. Commun.">
        <title>Genetic determinants of endophytism in the Arabidopsis root mycobiome.</title>
        <authorList>
            <person name="Mesny F."/>
            <person name="Miyauchi S."/>
            <person name="Thiergart T."/>
            <person name="Pickel B."/>
            <person name="Atanasova L."/>
            <person name="Karlsson M."/>
            <person name="Huettel B."/>
            <person name="Barry K.W."/>
            <person name="Haridas S."/>
            <person name="Chen C."/>
            <person name="Bauer D."/>
            <person name="Andreopoulos W."/>
            <person name="Pangilinan J."/>
            <person name="LaButti K."/>
            <person name="Riley R."/>
            <person name="Lipzen A."/>
            <person name="Clum A."/>
            <person name="Drula E."/>
            <person name="Henrissat B."/>
            <person name="Kohler A."/>
            <person name="Grigoriev I.V."/>
            <person name="Martin F.M."/>
            <person name="Hacquard S."/>
        </authorList>
    </citation>
    <scope>NUCLEOTIDE SEQUENCE</scope>
    <source>
        <strain evidence="2">MPI-CAGE-AT-0016</strain>
    </source>
</reference>